<dbReference type="InterPro" id="IPR027417">
    <property type="entry name" value="P-loop_NTPase"/>
</dbReference>
<dbReference type="GO" id="GO:0042626">
    <property type="term" value="F:ATPase-coupled transmembrane transporter activity"/>
    <property type="evidence" value="ECO:0007669"/>
    <property type="project" value="TreeGrafter"/>
</dbReference>
<dbReference type="AlphaFoldDB" id="E3PTL1"/>
<evidence type="ECO:0000313" key="10">
    <source>
        <dbReference type="EMBL" id="CBH22215.1"/>
    </source>
</evidence>
<dbReference type="PROSITE" id="PS00211">
    <property type="entry name" value="ABC_TRANSPORTER_1"/>
    <property type="match status" value="1"/>
</dbReference>
<dbReference type="BioCyc" id="CSTI499177:GJE9-2160-MONOMER"/>
<keyword evidence="8" id="KW-0472">Membrane</keyword>
<dbReference type="STRING" id="1511.CLOST_2095"/>
<dbReference type="PROSITE" id="PS50893">
    <property type="entry name" value="ABC_TRANSPORTER_2"/>
    <property type="match status" value="1"/>
</dbReference>
<dbReference type="KEGG" id="cst:CLOST_2095"/>
<evidence type="ECO:0000313" key="11">
    <source>
        <dbReference type="Proteomes" id="UP000007041"/>
    </source>
</evidence>
<sequence length="215" mass="24038">MMAIKILNLSFKYKDSKEYILSNLSINIKEGEITAILGESGSGKSTLCKCICGLIPKLYQGDISGEVLLFGENINNIALSEIASKVGIIFQNPSTQLFSPTIEDELAFGPENLCIDRDEIGKRIDEILKLIDMQSYRYDNPNNLSGGQQQLIAMASVLMMKPKILICDEIMSWIDEEKKEVIKDILIKLKGEGTTIIMVDHDMENIKIADNIIYI</sequence>
<dbReference type="InterPro" id="IPR003593">
    <property type="entry name" value="AAA+_ATPase"/>
</dbReference>
<dbReference type="InterPro" id="IPR050095">
    <property type="entry name" value="ECF_ABC_transporter_ATP-bd"/>
</dbReference>
<dbReference type="GO" id="GO:0016887">
    <property type="term" value="F:ATP hydrolysis activity"/>
    <property type="evidence" value="ECO:0007669"/>
    <property type="project" value="InterPro"/>
</dbReference>
<dbReference type="PANTHER" id="PTHR43553">
    <property type="entry name" value="HEAVY METAL TRANSPORTER"/>
    <property type="match status" value="1"/>
</dbReference>
<dbReference type="SMART" id="SM00382">
    <property type="entry name" value="AAA"/>
    <property type="match status" value="1"/>
</dbReference>
<dbReference type="Proteomes" id="UP000007041">
    <property type="component" value="Chromosome"/>
</dbReference>
<evidence type="ECO:0000256" key="6">
    <source>
        <dbReference type="ARBA" id="ARBA00022840"/>
    </source>
</evidence>
<proteinExistence type="inferred from homology"/>
<dbReference type="eggNOG" id="COG1122">
    <property type="taxonomic scope" value="Bacteria"/>
</dbReference>
<feature type="domain" description="ABC transporter" evidence="9">
    <location>
        <begin position="4"/>
        <end position="215"/>
    </location>
</feature>
<evidence type="ECO:0000256" key="7">
    <source>
        <dbReference type="ARBA" id="ARBA00022967"/>
    </source>
</evidence>
<comment type="subcellular location">
    <subcellularLocation>
        <location evidence="1">Cell membrane</location>
        <topology evidence="1">Peripheral membrane protein</topology>
    </subcellularLocation>
</comment>
<dbReference type="GO" id="GO:0043190">
    <property type="term" value="C:ATP-binding cassette (ABC) transporter complex"/>
    <property type="evidence" value="ECO:0007669"/>
    <property type="project" value="TreeGrafter"/>
</dbReference>
<dbReference type="EMBL" id="FP565809">
    <property type="protein sequence ID" value="CBH22215.1"/>
    <property type="molecule type" value="Genomic_DNA"/>
</dbReference>
<evidence type="ECO:0000256" key="2">
    <source>
        <dbReference type="ARBA" id="ARBA00005417"/>
    </source>
</evidence>
<keyword evidence="7" id="KW-1278">Translocase</keyword>
<reference evidence="11" key="1">
    <citation type="journal article" date="2010" name="BMC Genomics">
        <title>Clostridium sticklandii, a specialist in amino acid degradation:revisiting its metabolism through its genome sequence.</title>
        <authorList>
            <person name="Fonknechten N."/>
            <person name="Chaussonnerie S."/>
            <person name="Tricot S."/>
            <person name="Lajus A."/>
            <person name="Andreesen J.R."/>
            <person name="Perchat N."/>
            <person name="Pelletier E."/>
            <person name="Gouyvenoux M."/>
            <person name="Barbe V."/>
            <person name="Salanoubat M."/>
            <person name="Le Paslier D."/>
            <person name="Weissenbach J."/>
            <person name="Cohen G.N."/>
            <person name="Kreimeyer A."/>
        </authorList>
    </citation>
    <scope>NUCLEOTIDE SEQUENCE [LARGE SCALE GENOMIC DNA]</scope>
    <source>
        <strain evidence="11">ATCC 12662 / DSM 519 / JCM 1433 / CCUG 9281 / NCIMB 10654 / HF</strain>
    </source>
</reference>
<dbReference type="InterPro" id="IPR015856">
    <property type="entry name" value="ABC_transpr_CbiO/EcfA_su"/>
</dbReference>
<protein>
    <submittedName>
        <fullName evidence="10">ABC transporter, ATP-binding protein</fullName>
    </submittedName>
</protein>
<dbReference type="CDD" id="cd03225">
    <property type="entry name" value="ABC_cobalt_CbiO_domain1"/>
    <property type="match status" value="1"/>
</dbReference>
<evidence type="ECO:0000259" key="9">
    <source>
        <dbReference type="PROSITE" id="PS50893"/>
    </source>
</evidence>
<comment type="similarity">
    <text evidence="2">Belongs to the ABC transporter superfamily.</text>
</comment>
<dbReference type="InterPro" id="IPR003439">
    <property type="entry name" value="ABC_transporter-like_ATP-bd"/>
</dbReference>
<keyword evidence="11" id="KW-1185">Reference proteome</keyword>
<dbReference type="Gene3D" id="3.40.50.300">
    <property type="entry name" value="P-loop containing nucleotide triphosphate hydrolases"/>
    <property type="match status" value="1"/>
</dbReference>
<dbReference type="Pfam" id="PF00005">
    <property type="entry name" value="ABC_tran"/>
    <property type="match status" value="1"/>
</dbReference>
<evidence type="ECO:0000256" key="4">
    <source>
        <dbReference type="ARBA" id="ARBA00022475"/>
    </source>
</evidence>
<keyword evidence="3" id="KW-0813">Transport</keyword>
<keyword evidence="5" id="KW-0547">Nucleotide-binding</keyword>
<evidence type="ECO:0000256" key="3">
    <source>
        <dbReference type="ARBA" id="ARBA00022448"/>
    </source>
</evidence>
<dbReference type="PANTHER" id="PTHR43553:SF24">
    <property type="entry name" value="ENERGY-COUPLING FACTOR TRANSPORTER ATP-BINDING PROTEIN ECFA1"/>
    <property type="match status" value="1"/>
</dbReference>
<evidence type="ECO:0000256" key="1">
    <source>
        <dbReference type="ARBA" id="ARBA00004202"/>
    </source>
</evidence>
<keyword evidence="6 10" id="KW-0067">ATP-binding</keyword>
<keyword evidence="4" id="KW-1003">Cell membrane</keyword>
<name>E3PTL1_ACESD</name>
<gene>
    <name evidence="10" type="ordered locus">CLOST_2095</name>
</gene>
<dbReference type="GO" id="GO:0005524">
    <property type="term" value="F:ATP binding"/>
    <property type="evidence" value="ECO:0007669"/>
    <property type="project" value="UniProtKB-KW"/>
</dbReference>
<accession>E3PTL1</accession>
<evidence type="ECO:0000256" key="5">
    <source>
        <dbReference type="ARBA" id="ARBA00022741"/>
    </source>
</evidence>
<dbReference type="SUPFAM" id="SSF52540">
    <property type="entry name" value="P-loop containing nucleoside triphosphate hydrolases"/>
    <property type="match status" value="1"/>
</dbReference>
<organism evidence="10 11">
    <name type="scientific">Acetoanaerobium sticklandii (strain ATCC 12662 / DSM 519 / JCM 1433 / CCUG 9281 / NCIMB 10654 / HF)</name>
    <name type="common">Clostridium sticklandii</name>
    <dbReference type="NCBI Taxonomy" id="499177"/>
    <lineage>
        <taxon>Bacteria</taxon>
        <taxon>Bacillati</taxon>
        <taxon>Bacillota</taxon>
        <taxon>Clostridia</taxon>
        <taxon>Peptostreptococcales</taxon>
        <taxon>Filifactoraceae</taxon>
        <taxon>Acetoanaerobium</taxon>
    </lineage>
</organism>
<evidence type="ECO:0000256" key="8">
    <source>
        <dbReference type="ARBA" id="ARBA00023136"/>
    </source>
</evidence>
<dbReference type="HOGENOM" id="CLU_000604_1_22_9"/>
<dbReference type="InterPro" id="IPR017871">
    <property type="entry name" value="ABC_transporter-like_CS"/>
</dbReference>